<gene>
    <name evidence="2" type="ORF">SAMN04487997_1422</name>
</gene>
<evidence type="ECO:0000313" key="3">
    <source>
        <dbReference type="Proteomes" id="UP000199420"/>
    </source>
</evidence>
<sequence length="518" mass="58700">MDERIVRLKTSRDARTFAKNARERGHPDLEAQALERARELQAIEAGHASPAQQAIAIALYAYEEEQSRIKGRTFRANRTRQMITNRGALDAAERMVLNRKPSQGYEVLEEAGLQELSFEAIIVRFPDEFSERAVKAAQARLDGQPPTTWAPLDDDDGLEDNPTSPVVFDDEGRAFLEGFSDPGIWFRATWLPRYRAQTQAIARDVANNRLSEPFDILWKRAHNDISNAGQGVVKYNTVDAMRDDFIQVLREICRDGSPANFERIVERFEGWKNEGRIEKVPRLLIARAFAGVHPHRYHTTVDARSQDQILDWFAEHTGFVPPRSTGWAHRAQALVSHLDRADMFGGDELARNIFPWFVLEQLRARDASSELKPGHSPRPASAFADIPASRRDIELRHNLVQSALFAHLEAEFGAGNVWTEYPTGTGGFADAYVRLPDMRCNVYEIKIADTAAQVVREAMGQLLEYSYRRGGLEPVKLFAVGEPSLDEVTRRYLDRLRADFNLDIAYLQIELPDDGKCL</sequence>
<name>A0A1H6SNG2_9GAMM</name>
<reference evidence="2 3" key="1">
    <citation type="submission" date="2016-10" db="EMBL/GenBank/DDBJ databases">
        <authorList>
            <person name="de Groot N.N."/>
        </authorList>
    </citation>
    <scope>NUCLEOTIDE SEQUENCE [LARGE SCALE GENOMIC DNA]</scope>
    <source>
        <strain evidence="2 3">DSM 26515</strain>
    </source>
</reference>
<protein>
    <submittedName>
        <fullName evidence="2">Uncharacterized protein</fullName>
    </submittedName>
</protein>
<dbReference type="OrthoDB" id="6402880at2"/>
<evidence type="ECO:0000313" key="2">
    <source>
        <dbReference type="EMBL" id="SEI67454.1"/>
    </source>
</evidence>
<evidence type="ECO:0000256" key="1">
    <source>
        <dbReference type="SAM" id="MobiDB-lite"/>
    </source>
</evidence>
<dbReference type="RefSeq" id="WP_091335146.1">
    <property type="nucleotide sequence ID" value="NZ_FNYC01000002.1"/>
</dbReference>
<feature type="region of interest" description="Disordered" evidence="1">
    <location>
        <begin position="138"/>
        <end position="159"/>
    </location>
</feature>
<dbReference type="EMBL" id="FNYC01000002">
    <property type="protein sequence ID" value="SEI67454.1"/>
    <property type="molecule type" value="Genomic_DNA"/>
</dbReference>
<keyword evidence="3" id="KW-1185">Reference proteome</keyword>
<accession>A0A1H6SNG2</accession>
<dbReference type="Proteomes" id="UP000199420">
    <property type="component" value="Unassembled WGS sequence"/>
</dbReference>
<organism evidence="2 3">
    <name type="scientific">Frateuria terrea</name>
    <dbReference type="NCBI Taxonomy" id="529704"/>
    <lineage>
        <taxon>Bacteria</taxon>
        <taxon>Pseudomonadati</taxon>
        <taxon>Pseudomonadota</taxon>
        <taxon>Gammaproteobacteria</taxon>
        <taxon>Lysobacterales</taxon>
        <taxon>Rhodanobacteraceae</taxon>
        <taxon>Frateuria</taxon>
    </lineage>
</organism>
<proteinExistence type="predicted"/>
<dbReference type="AlphaFoldDB" id="A0A1H6SNG2"/>